<accession>A0A1F6G837</accession>
<dbReference type="InterPro" id="IPR004291">
    <property type="entry name" value="Transposase_IS66_central"/>
</dbReference>
<name>A0A1F6G837_9PROT</name>
<dbReference type="PANTHER" id="PTHR33678">
    <property type="entry name" value="BLL1576 PROTEIN"/>
    <property type="match status" value="1"/>
</dbReference>
<dbReference type="STRING" id="1817772.A2527_14510"/>
<evidence type="ECO:0000259" key="2">
    <source>
        <dbReference type="Pfam" id="PF13817"/>
    </source>
</evidence>
<dbReference type="Pfam" id="PF03050">
    <property type="entry name" value="DDE_Tnp_IS66"/>
    <property type="match status" value="1"/>
</dbReference>
<dbReference type="InterPro" id="IPR052344">
    <property type="entry name" value="Transposase-related"/>
</dbReference>
<dbReference type="AlphaFoldDB" id="A0A1F6G837"/>
<sequence>MWFTGRIRFLEHPELPLDNNLAENAIRPVALGRKNWLFADTQAGARATAALYSLVESAKANGLNPATYLEILFERFPYAETDEQIKALLPGYLDPSKTN</sequence>
<evidence type="ECO:0000313" key="3">
    <source>
        <dbReference type="EMBL" id="OGG94271.1"/>
    </source>
</evidence>
<feature type="domain" description="Transposase IS66 C-terminal" evidence="2">
    <location>
        <begin position="53"/>
        <end position="90"/>
    </location>
</feature>
<dbReference type="Proteomes" id="UP000178449">
    <property type="component" value="Unassembled WGS sequence"/>
</dbReference>
<dbReference type="Pfam" id="PF13817">
    <property type="entry name" value="DDE_Tnp_IS66_C"/>
    <property type="match status" value="1"/>
</dbReference>
<dbReference type="EMBL" id="MFNE01000040">
    <property type="protein sequence ID" value="OGG94271.1"/>
    <property type="molecule type" value="Genomic_DNA"/>
</dbReference>
<reference evidence="3 4" key="1">
    <citation type="journal article" date="2016" name="Nat. Commun.">
        <title>Thousands of microbial genomes shed light on interconnected biogeochemical processes in an aquifer system.</title>
        <authorList>
            <person name="Anantharaman K."/>
            <person name="Brown C.T."/>
            <person name="Hug L.A."/>
            <person name="Sharon I."/>
            <person name="Castelle C.J."/>
            <person name="Probst A.J."/>
            <person name="Thomas B.C."/>
            <person name="Singh A."/>
            <person name="Wilkins M.J."/>
            <person name="Karaoz U."/>
            <person name="Brodie E.L."/>
            <person name="Williams K.H."/>
            <person name="Hubbard S.S."/>
            <person name="Banfield J.F."/>
        </authorList>
    </citation>
    <scope>NUCLEOTIDE SEQUENCE [LARGE SCALE GENOMIC DNA]</scope>
</reference>
<evidence type="ECO:0000313" key="4">
    <source>
        <dbReference type="Proteomes" id="UP000178449"/>
    </source>
</evidence>
<organism evidence="3 4">
    <name type="scientific">Candidatus Lambdaproteobacteria bacterium RIFOXYD2_FULL_50_16</name>
    <dbReference type="NCBI Taxonomy" id="1817772"/>
    <lineage>
        <taxon>Bacteria</taxon>
        <taxon>Pseudomonadati</taxon>
        <taxon>Pseudomonadota</taxon>
        <taxon>Candidatus Lambdaproteobacteria</taxon>
    </lineage>
</organism>
<comment type="caution">
    <text evidence="3">The sequence shown here is derived from an EMBL/GenBank/DDBJ whole genome shotgun (WGS) entry which is preliminary data.</text>
</comment>
<gene>
    <name evidence="3" type="ORF">A2527_14510</name>
</gene>
<protein>
    <submittedName>
        <fullName evidence="3">Uncharacterized protein</fullName>
    </submittedName>
</protein>
<evidence type="ECO:0000259" key="1">
    <source>
        <dbReference type="Pfam" id="PF03050"/>
    </source>
</evidence>
<dbReference type="PANTHER" id="PTHR33678:SF1">
    <property type="entry name" value="BLL1576 PROTEIN"/>
    <property type="match status" value="1"/>
</dbReference>
<dbReference type="InterPro" id="IPR039552">
    <property type="entry name" value="IS66_C"/>
</dbReference>
<feature type="domain" description="Transposase IS66 central" evidence="1">
    <location>
        <begin position="7"/>
        <end position="46"/>
    </location>
</feature>
<proteinExistence type="predicted"/>